<dbReference type="Proteomes" id="UP000639772">
    <property type="component" value="Unassembled WGS sequence"/>
</dbReference>
<feature type="compositionally biased region" description="Polar residues" evidence="1">
    <location>
        <begin position="1"/>
        <end position="12"/>
    </location>
</feature>
<feature type="region of interest" description="Disordered" evidence="1">
    <location>
        <begin position="1"/>
        <end position="36"/>
    </location>
</feature>
<proteinExistence type="predicted"/>
<evidence type="ECO:0000313" key="2">
    <source>
        <dbReference type="EMBL" id="KAG0472203.1"/>
    </source>
</evidence>
<reference evidence="2 3" key="1">
    <citation type="journal article" date="2020" name="Nat. Food">
        <title>A phased Vanilla planifolia genome enables genetic improvement of flavour and production.</title>
        <authorList>
            <person name="Hasing T."/>
            <person name="Tang H."/>
            <person name="Brym M."/>
            <person name="Khazi F."/>
            <person name="Huang T."/>
            <person name="Chambers A.H."/>
        </authorList>
    </citation>
    <scope>NUCLEOTIDE SEQUENCE [LARGE SCALE GENOMIC DNA]</scope>
    <source>
        <tissue evidence="2">Leaf</tissue>
    </source>
</reference>
<comment type="caution">
    <text evidence="2">The sequence shown here is derived from an EMBL/GenBank/DDBJ whole genome shotgun (WGS) entry which is preliminary data.</text>
</comment>
<dbReference type="PANTHER" id="PTHR33386">
    <property type="entry name" value="OS02G0740600 PROTEIN"/>
    <property type="match status" value="1"/>
</dbReference>
<accession>A0A835QPB7</accession>
<name>A0A835QPB7_VANPL</name>
<sequence>MDRNGSFENTWADQWDYGDDPAPARRSAGGKKKGMEKTKAAAATGLKKVKQGTVVGFNWIKEKYQQRKQKH</sequence>
<protein>
    <submittedName>
        <fullName evidence="2">Uncharacterized protein</fullName>
    </submittedName>
</protein>
<evidence type="ECO:0000313" key="3">
    <source>
        <dbReference type="Proteomes" id="UP000639772"/>
    </source>
</evidence>
<dbReference type="EMBL" id="JADCNM010000008">
    <property type="protein sequence ID" value="KAG0472203.1"/>
    <property type="molecule type" value="Genomic_DNA"/>
</dbReference>
<evidence type="ECO:0000256" key="1">
    <source>
        <dbReference type="SAM" id="MobiDB-lite"/>
    </source>
</evidence>
<gene>
    <name evidence="2" type="ORF">HPP92_016749</name>
</gene>
<dbReference type="AlphaFoldDB" id="A0A835QPB7"/>
<dbReference type="PANTHER" id="PTHR33386:SF5">
    <property type="entry name" value="OS02G0740600 PROTEIN"/>
    <property type="match status" value="1"/>
</dbReference>
<dbReference type="OrthoDB" id="1905524at2759"/>
<organism evidence="2 3">
    <name type="scientific">Vanilla planifolia</name>
    <name type="common">Vanilla</name>
    <dbReference type="NCBI Taxonomy" id="51239"/>
    <lineage>
        <taxon>Eukaryota</taxon>
        <taxon>Viridiplantae</taxon>
        <taxon>Streptophyta</taxon>
        <taxon>Embryophyta</taxon>
        <taxon>Tracheophyta</taxon>
        <taxon>Spermatophyta</taxon>
        <taxon>Magnoliopsida</taxon>
        <taxon>Liliopsida</taxon>
        <taxon>Asparagales</taxon>
        <taxon>Orchidaceae</taxon>
        <taxon>Vanilloideae</taxon>
        <taxon>Vanilleae</taxon>
        <taxon>Vanilla</taxon>
    </lineage>
</organism>